<dbReference type="InterPro" id="IPR025953">
    <property type="entry name" value="YlbD_coat"/>
</dbReference>
<name>A0A1I2ADL9_9BACI</name>
<keyword evidence="3" id="KW-1185">Reference proteome</keyword>
<dbReference type="STRING" id="930128.SAMN05192532_101803"/>
<organism evidence="2 3">
    <name type="scientific">Alteribacillus iranensis</name>
    <dbReference type="NCBI Taxonomy" id="930128"/>
    <lineage>
        <taxon>Bacteria</taxon>
        <taxon>Bacillati</taxon>
        <taxon>Bacillota</taxon>
        <taxon>Bacilli</taxon>
        <taxon>Bacillales</taxon>
        <taxon>Bacillaceae</taxon>
        <taxon>Alteribacillus</taxon>
    </lineage>
</organism>
<evidence type="ECO:0000313" key="2">
    <source>
        <dbReference type="EMBL" id="SFE41996.1"/>
    </source>
</evidence>
<feature type="region of interest" description="Disordered" evidence="1">
    <location>
        <begin position="107"/>
        <end position="127"/>
    </location>
</feature>
<dbReference type="EMBL" id="FONT01000001">
    <property type="protein sequence ID" value="SFE41996.1"/>
    <property type="molecule type" value="Genomic_DNA"/>
</dbReference>
<proteinExistence type="predicted"/>
<dbReference type="Proteomes" id="UP000199516">
    <property type="component" value="Unassembled WGS sequence"/>
</dbReference>
<keyword evidence="2" id="KW-0167">Capsid protein</keyword>
<protein>
    <submittedName>
        <fullName evidence="2">Putative coat protein</fullName>
    </submittedName>
</protein>
<evidence type="ECO:0000256" key="1">
    <source>
        <dbReference type="SAM" id="MobiDB-lite"/>
    </source>
</evidence>
<dbReference type="AlphaFoldDB" id="A0A1I2ADL9"/>
<accession>A0A1I2ADL9</accession>
<gene>
    <name evidence="2" type="ORF">SAMN05192532_101803</name>
</gene>
<dbReference type="RefSeq" id="WP_177194674.1">
    <property type="nucleotide sequence ID" value="NZ_FONT01000001.1"/>
</dbReference>
<reference evidence="2 3" key="1">
    <citation type="submission" date="2016-10" db="EMBL/GenBank/DDBJ databases">
        <authorList>
            <person name="de Groot N.N."/>
        </authorList>
    </citation>
    <scope>NUCLEOTIDE SEQUENCE [LARGE SCALE GENOMIC DNA]</scope>
    <source>
        <strain evidence="2 3">DSM 23995</strain>
    </source>
</reference>
<dbReference type="Pfam" id="PF14071">
    <property type="entry name" value="YlbD_coat"/>
    <property type="match status" value="1"/>
</dbReference>
<feature type="compositionally biased region" description="Pro residues" evidence="1">
    <location>
        <begin position="111"/>
        <end position="120"/>
    </location>
</feature>
<keyword evidence="2" id="KW-0946">Virion</keyword>
<sequence>MSEESLPSSLQEFRRFIYDHPLLIREVREGRRTWNDLYQDWIVLGEEHDDWKNYKDTKEDKSSPVTEQGDSLGTVMKMLSQVNIQELQQQMSQFSGMIGNVQRLLQQFQKPPGPPKPPQDPFSFRGF</sequence>
<evidence type="ECO:0000313" key="3">
    <source>
        <dbReference type="Proteomes" id="UP000199516"/>
    </source>
</evidence>